<evidence type="ECO:0000256" key="28">
    <source>
        <dbReference type="ARBA" id="ARBA00023172"/>
    </source>
</evidence>
<evidence type="ECO:0000256" key="12">
    <source>
        <dbReference type="ARBA" id="ARBA00022723"/>
    </source>
</evidence>
<dbReference type="SUPFAM" id="SSF50630">
    <property type="entry name" value="Acid proteases"/>
    <property type="match status" value="1"/>
</dbReference>
<evidence type="ECO:0000259" key="40">
    <source>
        <dbReference type="PROSITE" id="PS50175"/>
    </source>
</evidence>
<dbReference type="VEuPathDB" id="VectorBase:MDOMA2_008732"/>
<dbReference type="InterPro" id="IPR000477">
    <property type="entry name" value="RT_dom"/>
</dbReference>
<evidence type="ECO:0000256" key="20">
    <source>
        <dbReference type="ARBA" id="ARBA00022840"/>
    </source>
</evidence>
<dbReference type="GO" id="GO:0005524">
    <property type="term" value="F:ATP binding"/>
    <property type="evidence" value="ECO:0007669"/>
    <property type="project" value="UniProtKB-KW"/>
</dbReference>
<comment type="function">
    <text evidence="2">The aspartyl protease (PR) mediates the proteolytic cleavages of the Gag and Gag-Pol polyproteins after assembly of the VLP.</text>
</comment>
<evidence type="ECO:0000256" key="17">
    <source>
        <dbReference type="ARBA" id="ARBA00022771"/>
    </source>
</evidence>
<dbReference type="GO" id="GO:0005737">
    <property type="term" value="C:cytoplasm"/>
    <property type="evidence" value="ECO:0007669"/>
    <property type="project" value="UniProtKB-SubCell"/>
</dbReference>
<dbReference type="SUPFAM" id="SSF53098">
    <property type="entry name" value="Ribonuclease H-like"/>
    <property type="match status" value="1"/>
</dbReference>
<evidence type="ECO:0000256" key="32">
    <source>
        <dbReference type="ARBA" id="ARBA00025615"/>
    </source>
</evidence>
<dbReference type="InterPro" id="IPR001878">
    <property type="entry name" value="Znf_CCHC"/>
</dbReference>
<evidence type="ECO:0000256" key="27">
    <source>
        <dbReference type="ARBA" id="ARBA00023125"/>
    </source>
</evidence>
<accession>T1PMR9</accession>
<keyword evidence="26" id="KW-0917">Virion maturation</keyword>
<dbReference type="Pfam" id="PF02037">
    <property type="entry name" value="SAP"/>
    <property type="match status" value="1"/>
</dbReference>
<dbReference type="VEuPathDB" id="VectorBase:MDOA016212"/>
<dbReference type="EC" id="2.7.7.49" evidence="5"/>
<dbReference type="InterPro" id="IPR001584">
    <property type="entry name" value="Integrase_cat-core"/>
</dbReference>
<feature type="domain" description="Peptidase A2" evidence="40">
    <location>
        <begin position="516"/>
        <end position="594"/>
    </location>
</feature>
<keyword evidence="17 37" id="KW-0863">Zinc-finger</keyword>
<evidence type="ECO:0000256" key="10">
    <source>
        <dbReference type="ARBA" id="ARBA00022695"/>
    </source>
</evidence>
<evidence type="ECO:0000256" key="25">
    <source>
        <dbReference type="ARBA" id="ARBA00022932"/>
    </source>
</evidence>
<comment type="function">
    <text evidence="31">Reverse transcriptase/ribonuclease H (RT) is a multifunctional enzyme that catalyzes the conversion of the retro-elements RNA genome into dsDNA within the VLP. The enzyme displays a DNA polymerase activity that can copy either DNA or RNA templates, and a ribonuclease H (RNase H) activity that cleaves the RNA strand of RNA-DNA heteroduplexes during plus-strand synthesis and hydrolyzes RNA primers. The conversion leads to a linear dsDNA copy of the retrotransposon that includes long terminal repeats (LTRs) at both ends.</text>
</comment>
<evidence type="ECO:0000313" key="44">
    <source>
        <dbReference type="EMBL" id="AFP64618.1"/>
    </source>
</evidence>
<feature type="domain" description="Integrase catalytic" evidence="43">
    <location>
        <begin position="1229"/>
        <end position="1386"/>
    </location>
</feature>
<keyword evidence="18" id="KW-0378">Hydrolase</keyword>
<evidence type="ECO:0000259" key="42">
    <source>
        <dbReference type="PROSITE" id="PS50878"/>
    </source>
</evidence>
<keyword evidence="29" id="KW-0539">Nucleus</keyword>
<comment type="function">
    <text evidence="34">Capsid protein (CA) is the structural component of the virus-like particle (VLP), forming the shell that encapsulates the genomic RNA-nucleocapsid complex.</text>
</comment>
<keyword evidence="20" id="KW-0067">ATP-binding</keyword>
<evidence type="ECO:0000256" key="33">
    <source>
        <dbReference type="ARBA" id="ARBA00055265"/>
    </source>
</evidence>
<dbReference type="Pfam" id="PF00098">
    <property type="entry name" value="zf-CCHC"/>
    <property type="match status" value="1"/>
</dbReference>
<reference evidence="44" key="1">
    <citation type="submission" date="2012-08" db="EMBL/GenBank/DDBJ databases">
        <title>Transcriptome of adult Musca domestica launches a platform for comparative house fly gene expression and characterization of differential gene expression among resistant and susceptible house flies.</title>
        <authorList>
            <person name="Liu N."/>
            <person name="Zhang L."/>
            <person name="Li M."/>
            <person name="Reid W."/>
        </authorList>
    </citation>
    <scope>NUCLEOTIDE SEQUENCE</scope>
    <source>
        <strain evidence="44">ALHF</strain>
        <tissue evidence="44">Whole body</tissue>
    </source>
</reference>
<dbReference type="InterPro" id="IPR036875">
    <property type="entry name" value="Znf_CCHC_sf"/>
</dbReference>
<evidence type="ECO:0000256" key="19">
    <source>
        <dbReference type="ARBA" id="ARBA00022833"/>
    </source>
</evidence>
<dbReference type="Gene3D" id="3.30.420.10">
    <property type="entry name" value="Ribonuclease H-like superfamily/Ribonuclease H"/>
    <property type="match status" value="1"/>
</dbReference>
<dbReference type="Gene3D" id="2.40.70.10">
    <property type="entry name" value="Acid Proteases"/>
    <property type="match status" value="1"/>
</dbReference>
<keyword evidence="9" id="KW-0808">Transferase</keyword>
<dbReference type="InterPro" id="IPR012337">
    <property type="entry name" value="RNaseH-like_sf"/>
</dbReference>
<dbReference type="InterPro" id="IPR050951">
    <property type="entry name" value="Retrovirus_Pol_polyprotein"/>
</dbReference>
<dbReference type="Gene3D" id="4.10.60.10">
    <property type="entry name" value="Zinc finger, CCHC-type"/>
    <property type="match status" value="1"/>
</dbReference>
<organism evidence="44">
    <name type="scientific">Musca domestica</name>
    <name type="common">House fly</name>
    <dbReference type="NCBI Taxonomy" id="7370"/>
    <lineage>
        <taxon>Eukaryota</taxon>
        <taxon>Metazoa</taxon>
        <taxon>Ecdysozoa</taxon>
        <taxon>Arthropoda</taxon>
        <taxon>Hexapoda</taxon>
        <taxon>Insecta</taxon>
        <taxon>Pterygota</taxon>
        <taxon>Neoptera</taxon>
        <taxon>Endopterygota</taxon>
        <taxon>Diptera</taxon>
        <taxon>Brachycera</taxon>
        <taxon>Muscomorpha</taxon>
        <taxon>Muscoidea</taxon>
        <taxon>Muscidae</taxon>
        <taxon>Musca</taxon>
    </lineage>
</organism>
<dbReference type="SUPFAM" id="SSF56672">
    <property type="entry name" value="DNA/RNA polymerases"/>
    <property type="match status" value="1"/>
</dbReference>
<feature type="domain" description="Reverse transcriptase" evidence="42">
    <location>
        <begin position="690"/>
        <end position="869"/>
    </location>
</feature>
<dbReference type="GO" id="GO:0003723">
    <property type="term" value="F:RNA binding"/>
    <property type="evidence" value="ECO:0007669"/>
    <property type="project" value="UniProtKB-KW"/>
</dbReference>
<keyword evidence="11" id="KW-0540">Nuclease</keyword>
<evidence type="ECO:0000256" key="18">
    <source>
        <dbReference type="ARBA" id="ARBA00022801"/>
    </source>
</evidence>
<keyword evidence="10" id="KW-0548">Nucleotidyltransferase</keyword>
<keyword evidence="19" id="KW-0862">Zinc</keyword>
<dbReference type="GO" id="GO:0042575">
    <property type="term" value="C:DNA polymerase complex"/>
    <property type="evidence" value="ECO:0007669"/>
    <property type="project" value="UniProtKB-ARBA"/>
</dbReference>
<keyword evidence="14" id="KW-0064">Aspartyl protease</keyword>
<name>T1PMR9_MUSDO</name>
<evidence type="ECO:0000256" key="16">
    <source>
        <dbReference type="ARBA" id="ARBA00022759"/>
    </source>
</evidence>
<dbReference type="Gene3D" id="1.10.720.30">
    <property type="entry name" value="SAP domain"/>
    <property type="match status" value="1"/>
</dbReference>
<dbReference type="CDD" id="cd00303">
    <property type="entry name" value="retropepsin_like"/>
    <property type="match status" value="1"/>
</dbReference>
<dbReference type="FunFam" id="3.30.70.270:FF:000026">
    <property type="entry name" value="Transposon Ty3-G Gag-Pol polyprotein"/>
    <property type="match status" value="1"/>
</dbReference>
<comment type="catalytic activity">
    <reaction evidence="1">
        <text>Endonucleolytic cleavage to 5'-phosphomonoester.</text>
        <dbReference type="EC" id="3.1.26.4"/>
    </reaction>
</comment>
<evidence type="ECO:0000256" key="35">
    <source>
        <dbReference type="ARBA" id="ARBA00063849"/>
    </source>
</evidence>
<evidence type="ECO:0000256" key="31">
    <source>
        <dbReference type="ARBA" id="ARBA00025590"/>
    </source>
</evidence>
<dbReference type="Gene3D" id="3.10.10.10">
    <property type="entry name" value="HIV Type 1 Reverse Transcriptase, subunit A, domain 1"/>
    <property type="match status" value="1"/>
</dbReference>
<dbReference type="GO" id="GO:0075523">
    <property type="term" value="P:viral translational frameshifting"/>
    <property type="evidence" value="ECO:0007669"/>
    <property type="project" value="UniProtKB-KW"/>
</dbReference>
<keyword evidence="13" id="KW-0547">Nucleotide-binding</keyword>
<dbReference type="CDD" id="cd01647">
    <property type="entry name" value="RT_LTR"/>
    <property type="match status" value="1"/>
</dbReference>
<keyword evidence="27" id="KW-0238">DNA-binding</keyword>
<keyword evidence="7" id="KW-1188">Viral release from host cell</keyword>
<evidence type="ECO:0000256" key="30">
    <source>
        <dbReference type="ARBA" id="ARBA00023268"/>
    </source>
</evidence>
<evidence type="ECO:0000256" key="1">
    <source>
        <dbReference type="ARBA" id="ARBA00000077"/>
    </source>
</evidence>
<dbReference type="InterPro" id="IPR043502">
    <property type="entry name" value="DNA/RNA_pol_sf"/>
</dbReference>
<dbReference type="Gene3D" id="3.30.70.270">
    <property type="match status" value="2"/>
</dbReference>
<dbReference type="SUPFAM" id="SSF57756">
    <property type="entry name" value="Retrovirus zinc finger-like domains"/>
    <property type="match status" value="1"/>
</dbReference>
<dbReference type="VEuPathDB" id="VectorBase:MDOMA2_021195"/>
<keyword evidence="15" id="KW-0688">Ribosomal frameshifting</keyword>
<sequence>MENLHKCTVKQLQAKCREIGVSQSGNKKQLIERLEVNNESELHGFASPHDMQERISHLEDMVTELRSSMEQRGQSEFEPNNASSPLNTFSTPDGNMSLQGTRPSLPNVANVVTILPESRSIPSYVQTNTSFGAFQTTSTIPTVHTCASAGLPTFTPSLHGHAQLPRNTTQNVATSCYNVPTHITTHSNFTTATPTGVFTQPNNGYVQSTQPYNAYLQPPIFATSVYSAPPQSEIVMQPSQRYVQHNPFGNVKEIIQLLPEFNPSSEESINPSQFVRRVELLKTAYNWDDASVIFAVQQKMAGPAKYWVDSLQEVFLSWPQFVNKFLLDFPQNVNAADVHIRMAQTKRQFDETPQEYYYRMYAIGKRGNINESSIARHIVNGINDQGLKQKISNEYITCNQLLSDINAYCSYNEVRRVLNPISNKTKRSNENRTAPERKSDERVNKFKCFNCGNTGHKAVDCPDPQKKNRCTICKRTSHGASECPTKTLNTNVNNIRDSVKSNEILCKRVKVKDKEFEAFIDSGSDRSLIRRSFAMIIGETENCSMVLNGFAGGKYECTKVVKVPIDIDETSYDVNLYVVENSMIPNDVLLGRDVLCQKGRRTIIEGDECWMQNVNAISINEGLTSEEHKKLQLNIQENRQCFSEKSSELGKCNLVKMEIEVTTPEPIRCKPYRLAFAKRPIVANIVKDLLDNEIIRKSNSPYASGIVLVEKRNGEHRLCIDYRQLNRITVRIAHPMPVLDEQIAQLAGNRYFTTLDLRMGYHQIEVEEESKKFTAFVTSDGHYEFNRMPFGLVNAPAVFQATMNRVISFMKPGEVLAYLDDVIIPSKTVDEGLDRIKRFLDILKKCGLTLRLAKCSFLAEKISYLGHIVTRDGILPGEEKVKAIRNFKVPTNVTEVRRFLGLTNFFRKFVKDYAAITKPLAMLTRKSEENKFRWDVHHENAFRSLIQILCSEPVLAIYDMKADHEVHTDASSLGLAGVLLQSDGNGNWQPVFYFSRHCSETESKYHSYELEVLAVVETVQRFRIYLLGKPFRIVTDCAAITNVKTTKELQPRVARWLMKLLEFDCEYVHRQGSRMAHVDALSRSPDQPQTEIEPAGFIMNIDSDDWILTMQLNDDHIKNIMRVLRNELKSEQEKQIKSEYLLEKHRLYRKTKNGLRLVIPKAIRWRIAKYCHDDIGHYGLEKSLSRVEQTFWFPRMRKYMKEYIAACVECCYNKAKGGKHEGALHFSNVEPLPFRQVHIDHLGPFIRSKHGHTHIVAIADSFTKFVVIKAVRNTKTLPVINVLNEVSGYFGLPRRIISDRGTAFTSKMFEEYCDRNNIQHIKNAVRTPRANGQVERVNQLILSYLRTTTEEPKDWDSALHVLQWSINSTKNSTTGYSPNELIFDYKPTDLIQNRLLAAVQDDVQNEEISINEKRIMAAENIKSERERWKKRFDSKHSNPKLYVEGDLILIQNEPPAT</sequence>
<evidence type="ECO:0000256" key="8">
    <source>
        <dbReference type="ARBA" id="ARBA00022670"/>
    </source>
</evidence>
<evidence type="ECO:0000256" key="37">
    <source>
        <dbReference type="PROSITE-ProRule" id="PRU00047"/>
    </source>
</evidence>
<dbReference type="InterPro" id="IPR041373">
    <property type="entry name" value="RT_RNaseH"/>
</dbReference>
<evidence type="ECO:0000256" key="9">
    <source>
        <dbReference type="ARBA" id="ARBA00022679"/>
    </source>
</evidence>
<dbReference type="GO" id="GO:0003887">
    <property type="term" value="F:DNA-directed DNA polymerase activity"/>
    <property type="evidence" value="ECO:0007669"/>
    <property type="project" value="UniProtKB-KW"/>
</dbReference>
<dbReference type="CDD" id="cd09274">
    <property type="entry name" value="RNase_HI_RT_Ty3"/>
    <property type="match status" value="1"/>
</dbReference>
<keyword evidence="16" id="KW-0255">Endonuclease</keyword>
<comment type="subcellular location">
    <subcellularLocation>
        <location evidence="4">Cytoplasm</location>
    </subcellularLocation>
    <subcellularLocation>
        <location evidence="3">Nucleus</location>
    </subcellularLocation>
</comment>
<comment type="subunit">
    <text evidence="35">The protease is a homodimer, whose active site consists of two apposed aspartic acid residues.</text>
</comment>
<dbReference type="VEuPathDB" id="VectorBase:MDOA016793"/>
<feature type="compositionally biased region" description="Polar residues" evidence="38">
    <location>
        <begin position="76"/>
        <end position="94"/>
    </location>
</feature>
<evidence type="ECO:0000256" key="7">
    <source>
        <dbReference type="ARBA" id="ARBA00022612"/>
    </source>
</evidence>
<keyword evidence="23" id="KW-0229">DNA integration</keyword>
<dbReference type="Gene3D" id="1.10.340.70">
    <property type="match status" value="1"/>
</dbReference>
<evidence type="ECO:0000256" key="22">
    <source>
        <dbReference type="ARBA" id="ARBA00022884"/>
    </source>
</evidence>
<dbReference type="InterPro" id="IPR036397">
    <property type="entry name" value="RNaseH_sf"/>
</dbReference>
<dbReference type="PROSITE" id="PS50175">
    <property type="entry name" value="ASP_PROT_RETROV"/>
    <property type="match status" value="1"/>
</dbReference>
<evidence type="ECO:0000256" key="14">
    <source>
        <dbReference type="ARBA" id="ARBA00022750"/>
    </source>
</evidence>
<dbReference type="EMBL" id="KA649989">
    <property type="protein sequence ID" value="AFP64618.1"/>
    <property type="molecule type" value="mRNA"/>
</dbReference>
<dbReference type="PANTHER" id="PTHR37984:SF5">
    <property type="entry name" value="PROTEIN NYNRIN-LIKE"/>
    <property type="match status" value="1"/>
</dbReference>
<evidence type="ECO:0000259" key="41">
    <source>
        <dbReference type="PROSITE" id="PS50800"/>
    </source>
</evidence>
<dbReference type="PROSITE" id="PS50158">
    <property type="entry name" value="ZF_CCHC"/>
    <property type="match status" value="1"/>
</dbReference>
<dbReference type="GO" id="GO:0003964">
    <property type="term" value="F:RNA-directed DNA polymerase activity"/>
    <property type="evidence" value="ECO:0007669"/>
    <property type="project" value="UniProtKB-KW"/>
</dbReference>
<dbReference type="GO" id="GO:0004190">
    <property type="term" value="F:aspartic-type endopeptidase activity"/>
    <property type="evidence" value="ECO:0007669"/>
    <property type="project" value="UniProtKB-KW"/>
</dbReference>
<dbReference type="GO" id="GO:0003677">
    <property type="term" value="F:DNA binding"/>
    <property type="evidence" value="ECO:0007669"/>
    <property type="project" value="UniProtKB-KW"/>
</dbReference>
<dbReference type="InterPro" id="IPR001995">
    <property type="entry name" value="Peptidase_A2_cat"/>
</dbReference>
<dbReference type="Pfam" id="PF00665">
    <property type="entry name" value="rve"/>
    <property type="match status" value="1"/>
</dbReference>
<evidence type="ECO:0000256" key="6">
    <source>
        <dbReference type="ARBA" id="ARBA00022490"/>
    </source>
</evidence>
<dbReference type="FunFam" id="3.10.10.10:FF:000007">
    <property type="entry name" value="Retrovirus-related Pol polyprotein from transposon 17.6-like Protein"/>
    <property type="match status" value="1"/>
</dbReference>
<dbReference type="GO" id="GO:0008270">
    <property type="term" value="F:zinc ion binding"/>
    <property type="evidence" value="ECO:0007669"/>
    <property type="project" value="UniProtKB-KW"/>
</dbReference>
<dbReference type="Pfam" id="PF00078">
    <property type="entry name" value="RVT_1"/>
    <property type="match status" value="1"/>
</dbReference>
<comment type="function">
    <text evidence="33">Nucleocapsid protein p11 (NC) forms the nucleocore that coats the retro-elements dimeric RNA. Binds these RNAs through its zinc fingers. Promotes primer tRNA(i)-Met annealing to the multipartite primer-binding site (PBS), dimerization of Ty3 RNA and initiation of reverse transcription.</text>
</comment>
<comment type="function">
    <text evidence="32">Integrase (IN) targets the VLP to the nucleus, where a subparticle preintegration complex (PIC) containing at least integrase and the newly synthesized dsDNA copy of the retrotransposon must transit the nuclear membrane. Once in the nucleus, integrase performs the integration of the dsDNA into the host genome.</text>
</comment>
<evidence type="ECO:0000256" key="4">
    <source>
        <dbReference type="ARBA" id="ARBA00004496"/>
    </source>
</evidence>
<evidence type="ECO:0000256" key="15">
    <source>
        <dbReference type="ARBA" id="ARBA00022758"/>
    </source>
</evidence>
<evidence type="ECO:0000256" key="5">
    <source>
        <dbReference type="ARBA" id="ARBA00012493"/>
    </source>
</evidence>
<keyword evidence="22" id="KW-0694">RNA-binding</keyword>
<dbReference type="InterPro" id="IPR021109">
    <property type="entry name" value="Peptidase_aspartic_dom_sf"/>
</dbReference>
<keyword evidence="12" id="KW-0479">Metal-binding</keyword>
<keyword evidence="6" id="KW-0963">Cytoplasm</keyword>
<evidence type="ECO:0000256" key="36">
    <source>
        <dbReference type="ARBA" id="ARBA00082890"/>
    </source>
</evidence>
<protein>
    <recommendedName>
        <fullName evidence="5">RNA-directed DNA polymerase</fullName>
        <ecNumber evidence="5">2.7.7.49</ecNumber>
    </recommendedName>
    <alternativeName>
        <fullName evidence="36">Gag3-Pol3</fullName>
    </alternativeName>
</protein>
<proteinExistence type="evidence at transcript level"/>
<evidence type="ECO:0000256" key="21">
    <source>
        <dbReference type="ARBA" id="ARBA00022842"/>
    </source>
</evidence>
<dbReference type="GO" id="GO:0004523">
    <property type="term" value="F:RNA-DNA hybrid ribonuclease activity"/>
    <property type="evidence" value="ECO:0007669"/>
    <property type="project" value="UniProtKB-EC"/>
</dbReference>
<dbReference type="SUPFAM" id="SSF68906">
    <property type="entry name" value="SAP domain"/>
    <property type="match status" value="1"/>
</dbReference>
<dbReference type="GO" id="GO:0006310">
    <property type="term" value="P:DNA recombination"/>
    <property type="evidence" value="ECO:0007669"/>
    <property type="project" value="UniProtKB-KW"/>
</dbReference>
<feature type="non-terminal residue" evidence="44">
    <location>
        <position position="1457"/>
    </location>
</feature>
<dbReference type="GO" id="GO:0015074">
    <property type="term" value="P:DNA integration"/>
    <property type="evidence" value="ECO:0007669"/>
    <property type="project" value="UniProtKB-KW"/>
</dbReference>
<dbReference type="InterPro" id="IPR041588">
    <property type="entry name" value="Integrase_H2C2"/>
</dbReference>
<evidence type="ECO:0000256" key="11">
    <source>
        <dbReference type="ARBA" id="ARBA00022722"/>
    </source>
</evidence>
<dbReference type="SMART" id="SM00343">
    <property type="entry name" value="ZnF_C2HC"/>
    <property type="match status" value="2"/>
</dbReference>
<keyword evidence="28" id="KW-0233">DNA recombination</keyword>
<feature type="region of interest" description="Disordered" evidence="38">
    <location>
        <begin position="70"/>
        <end position="94"/>
    </location>
</feature>
<evidence type="ECO:0000256" key="34">
    <source>
        <dbReference type="ARBA" id="ARBA00055383"/>
    </source>
</evidence>
<evidence type="ECO:0000256" key="29">
    <source>
        <dbReference type="ARBA" id="ARBA00023242"/>
    </source>
</evidence>
<feature type="domain" description="SAP" evidence="41">
    <location>
        <begin position="4"/>
        <end position="38"/>
    </location>
</feature>
<dbReference type="Pfam" id="PF17917">
    <property type="entry name" value="RT_RNaseH"/>
    <property type="match status" value="1"/>
</dbReference>
<evidence type="ECO:0000256" key="3">
    <source>
        <dbReference type="ARBA" id="ARBA00004123"/>
    </source>
</evidence>
<evidence type="ECO:0000259" key="43">
    <source>
        <dbReference type="PROSITE" id="PS50994"/>
    </source>
</evidence>
<evidence type="ECO:0000256" key="23">
    <source>
        <dbReference type="ARBA" id="ARBA00022908"/>
    </source>
</evidence>
<dbReference type="PROSITE" id="PS50994">
    <property type="entry name" value="INTEGRASE"/>
    <property type="match status" value="1"/>
</dbReference>
<dbReference type="PROSITE" id="PS50800">
    <property type="entry name" value="SAP"/>
    <property type="match status" value="1"/>
</dbReference>
<evidence type="ECO:0000256" key="2">
    <source>
        <dbReference type="ARBA" id="ARBA00002180"/>
    </source>
</evidence>
<dbReference type="InterPro" id="IPR036361">
    <property type="entry name" value="SAP_dom_sf"/>
</dbReference>
<dbReference type="InterPro" id="IPR043128">
    <property type="entry name" value="Rev_trsase/Diguanyl_cyclase"/>
</dbReference>
<dbReference type="InterPro" id="IPR003034">
    <property type="entry name" value="SAP_dom"/>
</dbReference>
<evidence type="ECO:0000259" key="39">
    <source>
        <dbReference type="PROSITE" id="PS50158"/>
    </source>
</evidence>
<feature type="domain" description="CCHC-type" evidence="39">
    <location>
        <begin position="447"/>
        <end position="463"/>
    </location>
</feature>
<dbReference type="PANTHER" id="PTHR37984">
    <property type="entry name" value="PROTEIN CBG26694"/>
    <property type="match status" value="1"/>
</dbReference>
<dbReference type="GO" id="GO:0006508">
    <property type="term" value="P:proteolysis"/>
    <property type="evidence" value="ECO:0007669"/>
    <property type="project" value="UniProtKB-KW"/>
</dbReference>
<evidence type="ECO:0000256" key="38">
    <source>
        <dbReference type="SAM" id="MobiDB-lite"/>
    </source>
</evidence>
<dbReference type="GO" id="GO:0005634">
    <property type="term" value="C:nucleus"/>
    <property type="evidence" value="ECO:0007669"/>
    <property type="project" value="UniProtKB-SubCell"/>
</dbReference>
<keyword evidence="30" id="KW-0511">Multifunctional enzyme</keyword>
<evidence type="ECO:0000256" key="24">
    <source>
        <dbReference type="ARBA" id="ARBA00022918"/>
    </source>
</evidence>
<keyword evidence="8" id="KW-0645">Protease</keyword>
<dbReference type="PROSITE" id="PS50878">
    <property type="entry name" value="RT_POL"/>
    <property type="match status" value="1"/>
</dbReference>
<keyword evidence="24 44" id="KW-0695">RNA-directed DNA polymerase</keyword>
<dbReference type="FunFam" id="1.10.340.70:FF:000001">
    <property type="entry name" value="Retrovirus-related Pol polyprotein from transposon gypsy-like Protein"/>
    <property type="match status" value="1"/>
</dbReference>
<keyword evidence="21" id="KW-0460">Magnesium</keyword>
<evidence type="ECO:0000256" key="13">
    <source>
        <dbReference type="ARBA" id="ARBA00022741"/>
    </source>
</evidence>
<keyword evidence="25" id="KW-0239">DNA-directed DNA polymerase</keyword>
<dbReference type="Pfam" id="PF17921">
    <property type="entry name" value="Integrase_H2C2"/>
    <property type="match status" value="1"/>
</dbReference>
<evidence type="ECO:0000256" key="26">
    <source>
        <dbReference type="ARBA" id="ARBA00023113"/>
    </source>
</evidence>